<dbReference type="InterPro" id="IPR013747">
    <property type="entry name" value="ACP_syn_III_C"/>
</dbReference>
<keyword evidence="1" id="KW-0808">Transferase</keyword>
<evidence type="ECO:0000313" key="6">
    <source>
        <dbReference type="Proteomes" id="UP000257127"/>
    </source>
</evidence>
<dbReference type="InterPro" id="IPR016039">
    <property type="entry name" value="Thiolase-like"/>
</dbReference>
<feature type="domain" description="Beta-ketoacyl-[acyl-carrier-protein] synthase III C-terminal" evidence="4">
    <location>
        <begin position="283"/>
        <end position="362"/>
    </location>
</feature>
<evidence type="ECO:0000259" key="4">
    <source>
        <dbReference type="Pfam" id="PF08541"/>
    </source>
</evidence>
<proteinExistence type="predicted"/>
<dbReference type="RefSeq" id="WP_116879884.1">
    <property type="nucleotide sequence ID" value="NZ_QURB01000002.1"/>
</dbReference>
<reference evidence="5 6" key="1">
    <citation type="submission" date="2018-08" db="EMBL/GenBank/DDBJ databases">
        <title>The draft genome squence of Brumimicrobium sp. N62.</title>
        <authorList>
            <person name="Du Z.-J."/>
            <person name="Luo H.-R."/>
        </authorList>
    </citation>
    <scope>NUCLEOTIDE SEQUENCE [LARGE SCALE GENOMIC DNA]</scope>
    <source>
        <strain evidence="5 6">N62</strain>
    </source>
</reference>
<dbReference type="AlphaFoldDB" id="A0A3E1EZC3"/>
<evidence type="ECO:0000313" key="5">
    <source>
        <dbReference type="EMBL" id="RFC54905.1"/>
    </source>
</evidence>
<keyword evidence="2" id="KW-0012">Acyltransferase</keyword>
<dbReference type="OrthoDB" id="2514738at2"/>
<organism evidence="5 6">
    <name type="scientific">Brumimicrobium aurantiacum</name>
    <dbReference type="NCBI Taxonomy" id="1737063"/>
    <lineage>
        <taxon>Bacteria</taxon>
        <taxon>Pseudomonadati</taxon>
        <taxon>Bacteroidota</taxon>
        <taxon>Flavobacteriia</taxon>
        <taxon>Flavobacteriales</taxon>
        <taxon>Crocinitomicaceae</taxon>
        <taxon>Brumimicrobium</taxon>
    </lineage>
</organism>
<dbReference type="PANTHER" id="PTHR34069:SF2">
    <property type="entry name" value="BETA-KETOACYL-[ACYL-CARRIER-PROTEIN] SYNTHASE III"/>
    <property type="match status" value="1"/>
</dbReference>
<dbReference type="GO" id="GO:0016746">
    <property type="term" value="F:acyltransferase activity"/>
    <property type="evidence" value="ECO:0007669"/>
    <property type="project" value="UniProtKB-KW"/>
</dbReference>
<evidence type="ECO:0000259" key="3">
    <source>
        <dbReference type="Pfam" id="PF00109"/>
    </source>
</evidence>
<feature type="domain" description="Beta-ketoacyl synthase-like N-terminal" evidence="3">
    <location>
        <begin position="122"/>
        <end position="202"/>
    </location>
</feature>
<dbReference type="PANTHER" id="PTHR34069">
    <property type="entry name" value="3-OXOACYL-[ACYL-CARRIER-PROTEIN] SYNTHASE 3"/>
    <property type="match status" value="1"/>
</dbReference>
<evidence type="ECO:0000256" key="2">
    <source>
        <dbReference type="ARBA" id="ARBA00023315"/>
    </source>
</evidence>
<protein>
    <submittedName>
        <fullName evidence="5">StlD/DarB family beta-ketosynthase</fullName>
    </submittedName>
</protein>
<dbReference type="GO" id="GO:0044550">
    <property type="term" value="P:secondary metabolite biosynthetic process"/>
    <property type="evidence" value="ECO:0007669"/>
    <property type="project" value="TreeGrafter"/>
</dbReference>
<comment type="caution">
    <text evidence="5">The sequence shown here is derived from an EMBL/GenBank/DDBJ whole genome shotgun (WGS) entry which is preliminary data.</text>
</comment>
<dbReference type="CDD" id="cd00827">
    <property type="entry name" value="init_cond_enzymes"/>
    <property type="match status" value="1"/>
</dbReference>
<dbReference type="EMBL" id="QURB01000002">
    <property type="protein sequence ID" value="RFC54905.1"/>
    <property type="molecule type" value="Genomic_DNA"/>
</dbReference>
<dbReference type="InterPro" id="IPR014030">
    <property type="entry name" value="Ketoacyl_synth_N"/>
</dbReference>
<dbReference type="Pfam" id="PF08541">
    <property type="entry name" value="ACP_syn_III_C"/>
    <property type="match status" value="1"/>
</dbReference>
<dbReference type="Proteomes" id="UP000257127">
    <property type="component" value="Unassembled WGS sequence"/>
</dbReference>
<accession>A0A3E1EZC3</accession>
<name>A0A3E1EZC3_9FLAO</name>
<sequence length="379" mass="42472">MSEVYITKASKYLPNSPISNDEMGEVLGFFNGSERVKNIVLRNNGILNRYYAIDKSKNITHSNAELTYKAIKGLLDSEFKIEDIELLSVGTSTPDQQLPSHAAMVHGLMKGSNRLEINSASGICTSGMNALKYAFMAIKSGMVNNAVAGGSERVSPMLSLGNFNYEMDTAAKIEENPVLAFEKEFLRWMLSDGSGTFLLQNKPDPRNEVNLKIEWMDGQSFASELETCMYSGAEKAENGDLISWMNFSSSEWAERSIFSIRQDIKLLDEQIIKNGVESLKNVLNRHEFEASEIDYFLPHISSFFFKEKLMEGIRAEGLDIPDDKLFINLDQIGNVGSASIYLMLEELMYSKRLVKGDKILLSVPESGRFNYAYALISVE</sequence>
<evidence type="ECO:0000256" key="1">
    <source>
        <dbReference type="ARBA" id="ARBA00022679"/>
    </source>
</evidence>
<dbReference type="SUPFAM" id="SSF53901">
    <property type="entry name" value="Thiolase-like"/>
    <property type="match status" value="1"/>
</dbReference>
<gene>
    <name evidence="5" type="ORF">DXU93_03530</name>
</gene>
<dbReference type="NCBIfam" id="NF005293">
    <property type="entry name" value="PRK06816.1"/>
    <property type="match status" value="1"/>
</dbReference>
<dbReference type="Pfam" id="PF00109">
    <property type="entry name" value="ketoacyl-synt"/>
    <property type="match status" value="1"/>
</dbReference>
<dbReference type="Gene3D" id="3.40.47.10">
    <property type="match status" value="2"/>
</dbReference>
<keyword evidence="6" id="KW-1185">Reference proteome</keyword>